<proteinExistence type="predicted"/>
<accession>A0AA37KQE6</accession>
<organism evidence="1 2">
    <name type="scientific">Alistipes finegoldii</name>
    <dbReference type="NCBI Taxonomy" id="214856"/>
    <lineage>
        <taxon>Bacteria</taxon>
        <taxon>Pseudomonadati</taxon>
        <taxon>Bacteroidota</taxon>
        <taxon>Bacteroidia</taxon>
        <taxon>Bacteroidales</taxon>
        <taxon>Rikenellaceae</taxon>
        <taxon>Alistipes</taxon>
    </lineage>
</organism>
<gene>
    <name evidence="1" type="ORF">CE91St16_06370</name>
</gene>
<protein>
    <submittedName>
        <fullName evidence="1">Uncharacterized protein</fullName>
    </submittedName>
</protein>
<dbReference type="Proteomes" id="UP001055105">
    <property type="component" value="Unassembled WGS sequence"/>
</dbReference>
<name>A0AA37KQE6_9BACT</name>
<dbReference type="AlphaFoldDB" id="A0AA37KQE6"/>
<dbReference type="RefSeq" id="WP_139022470.1">
    <property type="nucleotide sequence ID" value="NZ_AP025581.1"/>
</dbReference>
<sequence>MPQCETRYLRGKETKMIQTYPNNVRLIVNLDTEESRLMVGSRLLDIYNGTDIEKMRRITSAAESLSLTIGHRSPDRVRILS</sequence>
<dbReference type="EMBL" id="BQOL01000001">
    <property type="protein sequence ID" value="GKI17729.1"/>
    <property type="molecule type" value="Genomic_DNA"/>
</dbReference>
<evidence type="ECO:0000313" key="1">
    <source>
        <dbReference type="EMBL" id="GKI17729.1"/>
    </source>
</evidence>
<comment type="caution">
    <text evidence="1">The sequence shown here is derived from an EMBL/GenBank/DDBJ whole genome shotgun (WGS) entry which is preliminary data.</text>
</comment>
<evidence type="ECO:0000313" key="2">
    <source>
        <dbReference type="Proteomes" id="UP001055105"/>
    </source>
</evidence>
<reference evidence="1" key="1">
    <citation type="submission" date="2022-01" db="EMBL/GenBank/DDBJ databases">
        <title>Novel bile acid biosynthetic pathways are enriched in the microbiome of centenarians.</title>
        <authorList>
            <person name="Sato Y."/>
            <person name="Atarashi K."/>
            <person name="Plichta R.D."/>
            <person name="Arai Y."/>
            <person name="Sasajima S."/>
            <person name="Kearney M.S."/>
            <person name="Suda W."/>
            <person name="Takeshita K."/>
            <person name="Sasaki T."/>
            <person name="Okamoto S."/>
            <person name="Skelly N.A."/>
            <person name="Okamura Y."/>
            <person name="Vlamakis H."/>
            <person name="Li Y."/>
            <person name="Tanoue T."/>
            <person name="Takei H."/>
            <person name="Nittono H."/>
            <person name="Narushima S."/>
            <person name="Irie J."/>
            <person name="Itoh H."/>
            <person name="Moriya K."/>
            <person name="Sugiura Y."/>
            <person name="Suematsu M."/>
            <person name="Moritoki N."/>
            <person name="Shibata S."/>
            <person name="Littman R.D."/>
            <person name="Fischbach A.M."/>
            <person name="Uwamino Y."/>
            <person name="Inoue T."/>
            <person name="Honda A."/>
            <person name="Hattori M."/>
            <person name="Murai T."/>
            <person name="Xavier J.R."/>
            <person name="Hirose N."/>
            <person name="Honda K."/>
        </authorList>
    </citation>
    <scope>NUCLEOTIDE SEQUENCE</scope>
    <source>
        <strain evidence="1">CE91-St16</strain>
    </source>
</reference>